<comment type="caution">
    <text evidence="4">The sequence shown here is derived from an EMBL/GenBank/DDBJ whole genome shotgun (WGS) entry which is preliminary data.</text>
</comment>
<dbReference type="PROSITE" id="PS51421">
    <property type="entry name" value="RAS"/>
    <property type="match status" value="1"/>
</dbReference>
<dbReference type="Proteomes" id="UP001182556">
    <property type="component" value="Unassembled WGS sequence"/>
</dbReference>
<protein>
    <submittedName>
        <fullName evidence="4">Ras family-domain-containing protein</fullName>
    </submittedName>
</protein>
<dbReference type="GO" id="GO:0005886">
    <property type="term" value="C:plasma membrane"/>
    <property type="evidence" value="ECO:0007669"/>
    <property type="project" value="UniProtKB-SubCell"/>
</dbReference>
<evidence type="ECO:0000313" key="5">
    <source>
        <dbReference type="Proteomes" id="UP001182556"/>
    </source>
</evidence>
<sequence length="222" mass="24812">MPSLSARAHYAREEKLVVVGSGGVGKSAITIRFVTAQFYDQGYNPTIEDSYRKQFVVDDEAVTLEILDTAGQEEYAAMADQWYKFGSGFLLVYSITDRPTFEALQSFHQDILRAKDRSYVPCVVVSNKCDLSRLRTVGQLEGRDMARSFHAPFIECSAADGVNVDVAFRELVKLVRKDKMRMEHAAQKILNGPLASLPSPEVRPIKEVPLGAKTKKTRCTIM</sequence>
<dbReference type="GO" id="GO:0007165">
    <property type="term" value="P:signal transduction"/>
    <property type="evidence" value="ECO:0007669"/>
    <property type="project" value="InterPro"/>
</dbReference>
<dbReference type="Pfam" id="PF00071">
    <property type="entry name" value="Ras"/>
    <property type="match status" value="1"/>
</dbReference>
<dbReference type="PRINTS" id="PR00449">
    <property type="entry name" value="RASTRNSFRMNG"/>
</dbReference>
<dbReference type="SUPFAM" id="SSF52540">
    <property type="entry name" value="P-loop containing nucleoside triphosphate hydrolases"/>
    <property type="match status" value="1"/>
</dbReference>
<dbReference type="SMART" id="SM00173">
    <property type="entry name" value="RAS"/>
    <property type="match status" value="1"/>
</dbReference>
<dbReference type="InterPro" id="IPR027417">
    <property type="entry name" value="P-loop_NTPase"/>
</dbReference>
<dbReference type="GO" id="GO:0005525">
    <property type="term" value="F:GTP binding"/>
    <property type="evidence" value="ECO:0007669"/>
    <property type="project" value="UniProtKB-KW"/>
</dbReference>
<reference evidence="4" key="1">
    <citation type="submission" date="2023-02" db="EMBL/GenBank/DDBJ databases">
        <title>Identification and recombinant expression of a fungal hydrolase from Papiliotrema laurentii that hydrolyzes apple cutin and clears colloidal polyester polyurethane.</title>
        <authorList>
            <consortium name="DOE Joint Genome Institute"/>
            <person name="Roman V.A."/>
            <person name="Bojanowski C."/>
            <person name="Crable B.R."/>
            <person name="Wagner D.N."/>
            <person name="Hung C.S."/>
            <person name="Nadeau L.J."/>
            <person name="Schratz L."/>
            <person name="Haridas S."/>
            <person name="Pangilinan J."/>
            <person name="Lipzen A."/>
            <person name="Na H."/>
            <person name="Yan M."/>
            <person name="Ng V."/>
            <person name="Grigoriev I.V."/>
            <person name="Spatafora J.W."/>
            <person name="Barlow D."/>
            <person name="Biffinger J."/>
            <person name="Kelley-Loughnane N."/>
            <person name="Varaljay V.A."/>
            <person name="Crookes-Goodson W.J."/>
        </authorList>
    </citation>
    <scope>NUCLEOTIDE SEQUENCE</scope>
    <source>
        <strain evidence="4">5307AH</strain>
    </source>
</reference>
<keyword evidence="5" id="KW-1185">Reference proteome</keyword>
<name>A0AAD9FJS4_PAPLA</name>
<comment type="subcellular location">
    <subcellularLocation>
        <location evidence="1">Cell membrane</location>
        <topology evidence="1">Lipid-anchor</topology>
        <orientation evidence="1">Cytoplasmic side</orientation>
    </subcellularLocation>
</comment>
<gene>
    <name evidence="4" type="ORF">DB88DRAFT_86629</name>
</gene>
<dbReference type="AlphaFoldDB" id="A0AAD9FJS4"/>
<dbReference type="InterPro" id="IPR020849">
    <property type="entry name" value="Small_GTPase_Ras-type"/>
</dbReference>
<dbReference type="SMART" id="SM00176">
    <property type="entry name" value="RAN"/>
    <property type="match status" value="1"/>
</dbReference>
<evidence type="ECO:0000256" key="2">
    <source>
        <dbReference type="ARBA" id="ARBA00022741"/>
    </source>
</evidence>
<dbReference type="InterPro" id="IPR005225">
    <property type="entry name" value="Small_GTP-bd"/>
</dbReference>
<dbReference type="NCBIfam" id="TIGR00231">
    <property type="entry name" value="small_GTP"/>
    <property type="match status" value="1"/>
</dbReference>
<organism evidence="4 5">
    <name type="scientific">Papiliotrema laurentii</name>
    <name type="common">Cryptococcus laurentii</name>
    <dbReference type="NCBI Taxonomy" id="5418"/>
    <lineage>
        <taxon>Eukaryota</taxon>
        <taxon>Fungi</taxon>
        <taxon>Dikarya</taxon>
        <taxon>Basidiomycota</taxon>
        <taxon>Agaricomycotina</taxon>
        <taxon>Tremellomycetes</taxon>
        <taxon>Tremellales</taxon>
        <taxon>Rhynchogastremaceae</taxon>
        <taxon>Papiliotrema</taxon>
    </lineage>
</organism>
<keyword evidence="2" id="KW-0547">Nucleotide-binding</keyword>
<dbReference type="SMART" id="SM00175">
    <property type="entry name" value="RAB"/>
    <property type="match status" value="1"/>
</dbReference>
<dbReference type="CDD" id="cd00876">
    <property type="entry name" value="Ras"/>
    <property type="match status" value="1"/>
</dbReference>
<dbReference type="EMBL" id="JAODAN010000010">
    <property type="protein sequence ID" value="KAK1921880.1"/>
    <property type="molecule type" value="Genomic_DNA"/>
</dbReference>
<dbReference type="GO" id="GO:0003924">
    <property type="term" value="F:GTPase activity"/>
    <property type="evidence" value="ECO:0007669"/>
    <property type="project" value="InterPro"/>
</dbReference>
<evidence type="ECO:0000256" key="1">
    <source>
        <dbReference type="ARBA" id="ARBA00004342"/>
    </source>
</evidence>
<dbReference type="PANTHER" id="PTHR24070">
    <property type="entry name" value="RAS, DI-RAS, AND RHEB FAMILY MEMBERS OF SMALL GTPASE SUPERFAMILY"/>
    <property type="match status" value="1"/>
</dbReference>
<dbReference type="Gene3D" id="3.40.50.300">
    <property type="entry name" value="P-loop containing nucleotide triphosphate hydrolases"/>
    <property type="match status" value="1"/>
</dbReference>
<dbReference type="PROSITE" id="PS51420">
    <property type="entry name" value="RHO"/>
    <property type="match status" value="1"/>
</dbReference>
<accession>A0AAD9FJS4</accession>
<dbReference type="PROSITE" id="PS51419">
    <property type="entry name" value="RAB"/>
    <property type="match status" value="1"/>
</dbReference>
<dbReference type="SMART" id="SM00174">
    <property type="entry name" value="RHO"/>
    <property type="match status" value="1"/>
</dbReference>
<dbReference type="FunFam" id="3.40.50.300:FF:001423">
    <property type="entry name" value="Ras family GTPase"/>
    <property type="match status" value="1"/>
</dbReference>
<keyword evidence="3" id="KW-0342">GTP-binding</keyword>
<evidence type="ECO:0000313" key="4">
    <source>
        <dbReference type="EMBL" id="KAK1921880.1"/>
    </source>
</evidence>
<evidence type="ECO:0000256" key="3">
    <source>
        <dbReference type="ARBA" id="ARBA00023134"/>
    </source>
</evidence>
<dbReference type="InterPro" id="IPR001806">
    <property type="entry name" value="Small_GTPase"/>
</dbReference>
<proteinExistence type="predicted"/>